<protein>
    <submittedName>
        <fullName evidence="2">Uncharacterized protein</fullName>
    </submittedName>
</protein>
<name>A0AAV8RAT7_ENSVE</name>
<accession>A0AAV8RAT7</accession>
<gene>
    <name evidence="2" type="ORF">OPV22_011950</name>
</gene>
<evidence type="ECO:0000256" key="1">
    <source>
        <dbReference type="SAM" id="MobiDB-lite"/>
    </source>
</evidence>
<dbReference type="Proteomes" id="UP001222027">
    <property type="component" value="Unassembled WGS sequence"/>
</dbReference>
<sequence>MEKLRIPRNRRVRRDLARFPWFRRIALPTHGSRGSYFSSVFAGVVPPKLDDPRPWTSAVFEHKWINIGVESVLLKSKAQKKKKKKSPWQSADAQGI</sequence>
<feature type="region of interest" description="Disordered" evidence="1">
    <location>
        <begin position="76"/>
        <end position="96"/>
    </location>
</feature>
<proteinExistence type="predicted"/>
<dbReference type="AlphaFoldDB" id="A0AAV8RAT7"/>
<feature type="compositionally biased region" description="Basic residues" evidence="1">
    <location>
        <begin position="77"/>
        <end position="86"/>
    </location>
</feature>
<comment type="caution">
    <text evidence="2">The sequence shown here is derived from an EMBL/GenBank/DDBJ whole genome shotgun (WGS) entry which is preliminary data.</text>
</comment>
<evidence type="ECO:0000313" key="3">
    <source>
        <dbReference type="Proteomes" id="UP001222027"/>
    </source>
</evidence>
<reference evidence="2 3" key="1">
    <citation type="submission" date="2022-12" db="EMBL/GenBank/DDBJ databases">
        <title>Chromosome-scale assembly of the Ensete ventricosum genome.</title>
        <authorList>
            <person name="Dussert Y."/>
            <person name="Stocks J."/>
            <person name="Wendawek A."/>
            <person name="Woldeyes F."/>
            <person name="Nichols R.A."/>
            <person name="Borrell J.S."/>
        </authorList>
    </citation>
    <scope>NUCLEOTIDE SEQUENCE [LARGE SCALE GENOMIC DNA]</scope>
    <source>
        <strain evidence="3">cv. Maze</strain>
        <tissue evidence="2">Seeds</tissue>
    </source>
</reference>
<evidence type="ECO:0000313" key="2">
    <source>
        <dbReference type="EMBL" id="KAJ8501398.1"/>
    </source>
</evidence>
<dbReference type="EMBL" id="JAQQAF010000003">
    <property type="protein sequence ID" value="KAJ8501398.1"/>
    <property type="molecule type" value="Genomic_DNA"/>
</dbReference>
<organism evidence="2 3">
    <name type="scientific">Ensete ventricosum</name>
    <name type="common">Abyssinian banana</name>
    <name type="synonym">Musa ensete</name>
    <dbReference type="NCBI Taxonomy" id="4639"/>
    <lineage>
        <taxon>Eukaryota</taxon>
        <taxon>Viridiplantae</taxon>
        <taxon>Streptophyta</taxon>
        <taxon>Embryophyta</taxon>
        <taxon>Tracheophyta</taxon>
        <taxon>Spermatophyta</taxon>
        <taxon>Magnoliopsida</taxon>
        <taxon>Liliopsida</taxon>
        <taxon>Zingiberales</taxon>
        <taxon>Musaceae</taxon>
        <taxon>Ensete</taxon>
    </lineage>
</organism>
<keyword evidence="3" id="KW-1185">Reference proteome</keyword>
<feature type="compositionally biased region" description="Polar residues" evidence="1">
    <location>
        <begin position="87"/>
        <end position="96"/>
    </location>
</feature>